<reference evidence="2" key="2">
    <citation type="journal article" date="2008" name="Nucleic Acids Res.">
        <title>The rice annotation project database (RAP-DB): 2008 update.</title>
        <authorList>
            <consortium name="The rice annotation project (RAP)"/>
        </authorList>
    </citation>
    <scope>GENOME REANNOTATION</scope>
    <source>
        <strain evidence="2">cv. Nipponbare</strain>
    </source>
</reference>
<gene>
    <name evidence="1" type="primary">OSJNBa0028A18.45</name>
</gene>
<dbReference type="EMBL" id="AP005726">
    <property type="protein sequence ID" value="BAD03858.1"/>
    <property type="molecule type" value="Genomic_DNA"/>
</dbReference>
<evidence type="ECO:0000313" key="1">
    <source>
        <dbReference type="EMBL" id="BAD03858.1"/>
    </source>
</evidence>
<evidence type="ECO:0000313" key="2">
    <source>
        <dbReference type="Proteomes" id="UP000000763"/>
    </source>
</evidence>
<organism evidence="1 2">
    <name type="scientific">Oryza sativa subsp. japonica</name>
    <name type="common">Rice</name>
    <dbReference type="NCBI Taxonomy" id="39947"/>
    <lineage>
        <taxon>Eukaryota</taxon>
        <taxon>Viridiplantae</taxon>
        <taxon>Streptophyta</taxon>
        <taxon>Embryophyta</taxon>
        <taxon>Tracheophyta</taxon>
        <taxon>Spermatophyta</taxon>
        <taxon>Magnoliopsida</taxon>
        <taxon>Liliopsida</taxon>
        <taxon>Poales</taxon>
        <taxon>Poaceae</taxon>
        <taxon>BOP clade</taxon>
        <taxon>Oryzoideae</taxon>
        <taxon>Oryzeae</taxon>
        <taxon>Oryzinae</taxon>
        <taxon>Oryza</taxon>
        <taxon>Oryza sativa</taxon>
    </lineage>
</organism>
<dbReference type="Proteomes" id="UP000000763">
    <property type="component" value="Chromosome 8"/>
</dbReference>
<reference evidence="2" key="1">
    <citation type="journal article" date="2005" name="Nature">
        <title>The map-based sequence of the rice genome.</title>
        <authorList>
            <consortium name="International rice genome sequencing project (IRGSP)"/>
            <person name="Matsumoto T."/>
            <person name="Wu J."/>
            <person name="Kanamori H."/>
            <person name="Katayose Y."/>
            <person name="Fujisawa M."/>
            <person name="Namiki N."/>
            <person name="Mizuno H."/>
            <person name="Yamamoto K."/>
            <person name="Antonio B.A."/>
            <person name="Baba T."/>
            <person name="Sakata K."/>
            <person name="Nagamura Y."/>
            <person name="Aoki H."/>
            <person name="Arikawa K."/>
            <person name="Arita K."/>
            <person name="Bito T."/>
            <person name="Chiden Y."/>
            <person name="Fujitsuka N."/>
            <person name="Fukunaka R."/>
            <person name="Hamada M."/>
            <person name="Harada C."/>
            <person name="Hayashi A."/>
            <person name="Hijishita S."/>
            <person name="Honda M."/>
            <person name="Hosokawa S."/>
            <person name="Ichikawa Y."/>
            <person name="Idonuma A."/>
            <person name="Iijima M."/>
            <person name="Ikeda M."/>
            <person name="Ikeno M."/>
            <person name="Ito K."/>
            <person name="Ito S."/>
            <person name="Ito T."/>
            <person name="Ito Y."/>
            <person name="Ito Y."/>
            <person name="Iwabuchi A."/>
            <person name="Kamiya K."/>
            <person name="Karasawa W."/>
            <person name="Kurita K."/>
            <person name="Katagiri S."/>
            <person name="Kikuta A."/>
            <person name="Kobayashi H."/>
            <person name="Kobayashi N."/>
            <person name="Machita K."/>
            <person name="Maehara T."/>
            <person name="Masukawa M."/>
            <person name="Mizubayashi T."/>
            <person name="Mukai Y."/>
            <person name="Nagasaki H."/>
            <person name="Nagata Y."/>
            <person name="Naito S."/>
            <person name="Nakashima M."/>
            <person name="Nakama Y."/>
            <person name="Nakamichi Y."/>
            <person name="Nakamura M."/>
            <person name="Meguro A."/>
            <person name="Negishi M."/>
            <person name="Ohta I."/>
            <person name="Ohta T."/>
            <person name="Okamoto M."/>
            <person name="Ono N."/>
            <person name="Saji S."/>
            <person name="Sakaguchi M."/>
            <person name="Sakai K."/>
            <person name="Shibata M."/>
            <person name="Shimokawa T."/>
            <person name="Song J."/>
            <person name="Takazaki Y."/>
            <person name="Terasawa K."/>
            <person name="Tsugane M."/>
            <person name="Tsuji K."/>
            <person name="Ueda S."/>
            <person name="Waki K."/>
            <person name="Yamagata H."/>
            <person name="Yamamoto M."/>
            <person name="Yamamoto S."/>
            <person name="Yamane H."/>
            <person name="Yoshiki S."/>
            <person name="Yoshihara R."/>
            <person name="Yukawa K."/>
            <person name="Zhong H."/>
            <person name="Yano M."/>
            <person name="Yuan Q."/>
            <person name="Ouyang S."/>
            <person name="Liu J."/>
            <person name="Jones K.M."/>
            <person name="Gansberger K."/>
            <person name="Moffat K."/>
            <person name="Hill J."/>
            <person name="Bera J."/>
            <person name="Fadrosh D."/>
            <person name="Jin S."/>
            <person name="Johri S."/>
            <person name="Kim M."/>
            <person name="Overton L."/>
            <person name="Reardon M."/>
            <person name="Tsitrin T."/>
            <person name="Vuong H."/>
            <person name="Weaver B."/>
            <person name="Ciecko A."/>
            <person name="Tallon L."/>
            <person name="Jackson J."/>
            <person name="Pai G."/>
            <person name="Aken S.V."/>
            <person name="Utterback T."/>
            <person name="Reidmuller S."/>
            <person name="Feldblyum T."/>
            <person name="Hsiao J."/>
            <person name="Zismann V."/>
            <person name="Iobst S."/>
            <person name="de Vazeille A.R."/>
            <person name="Buell C.R."/>
            <person name="Ying K."/>
            <person name="Li Y."/>
            <person name="Lu T."/>
            <person name="Huang Y."/>
            <person name="Zhao Q."/>
            <person name="Feng Q."/>
            <person name="Zhang L."/>
            <person name="Zhu J."/>
            <person name="Weng Q."/>
            <person name="Mu J."/>
            <person name="Lu Y."/>
            <person name="Fan D."/>
            <person name="Liu Y."/>
            <person name="Guan J."/>
            <person name="Zhang Y."/>
            <person name="Yu S."/>
            <person name="Liu X."/>
            <person name="Zhang Y."/>
            <person name="Hong G."/>
            <person name="Han B."/>
            <person name="Choisne N."/>
            <person name="Demange N."/>
            <person name="Orjeda G."/>
            <person name="Samain S."/>
            <person name="Cattolico L."/>
            <person name="Pelletier E."/>
            <person name="Couloux A."/>
            <person name="Segurens B."/>
            <person name="Wincker P."/>
            <person name="D'Hont A."/>
            <person name="Scarpelli C."/>
            <person name="Weissenbach J."/>
            <person name="Salanoubat M."/>
            <person name="Quetier F."/>
            <person name="Yu Y."/>
            <person name="Kim H.R."/>
            <person name="Rambo T."/>
            <person name="Currie J."/>
            <person name="Collura K."/>
            <person name="Luo M."/>
            <person name="Yang T."/>
            <person name="Ammiraju J.S.S."/>
            <person name="Engler F."/>
            <person name="Soderlund C."/>
            <person name="Wing R.A."/>
            <person name="Palmer L.E."/>
            <person name="de la Bastide M."/>
            <person name="Spiegel L."/>
            <person name="Nascimento L."/>
            <person name="Zutavern T."/>
            <person name="O'Shaughnessy A."/>
            <person name="Dike S."/>
            <person name="Dedhia N."/>
            <person name="Preston R."/>
            <person name="Balija V."/>
            <person name="McCombie W.R."/>
            <person name="Chow T."/>
            <person name="Chen H."/>
            <person name="Chung M."/>
            <person name="Chen C."/>
            <person name="Shaw J."/>
            <person name="Wu H."/>
            <person name="Hsiao K."/>
            <person name="Chao Y."/>
            <person name="Chu M."/>
            <person name="Cheng C."/>
            <person name="Hour A."/>
            <person name="Lee P."/>
            <person name="Lin S."/>
            <person name="Lin Y."/>
            <person name="Liou J."/>
            <person name="Liu S."/>
            <person name="Hsing Y."/>
            <person name="Raghuvanshi S."/>
            <person name="Mohanty A."/>
            <person name="Bharti A.K."/>
            <person name="Gaur A."/>
            <person name="Gupta V."/>
            <person name="Kumar D."/>
            <person name="Ravi V."/>
            <person name="Vij S."/>
            <person name="Kapur A."/>
            <person name="Khurana P."/>
            <person name="Khurana P."/>
            <person name="Khurana J.P."/>
            <person name="Tyagi A.K."/>
            <person name="Gaikwad K."/>
            <person name="Singh A."/>
            <person name="Dalal V."/>
            <person name="Srivastava S."/>
            <person name="Dixit A."/>
            <person name="Pal A.K."/>
            <person name="Ghazi I.A."/>
            <person name="Yadav M."/>
            <person name="Pandit A."/>
            <person name="Bhargava A."/>
            <person name="Sureshbabu K."/>
            <person name="Batra K."/>
            <person name="Sharma T.R."/>
            <person name="Mohapatra T."/>
            <person name="Singh N.K."/>
            <person name="Messing J."/>
            <person name="Nelson A.B."/>
            <person name="Fuks G."/>
            <person name="Kavchok S."/>
            <person name="Keizer G."/>
            <person name="Linton E."/>
            <person name="Llaca V."/>
            <person name="Song R."/>
            <person name="Tanyolac B."/>
            <person name="Young S."/>
            <person name="Ho-Il K."/>
            <person name="Hahn J.H."/>
            <person name="Sangsakoo G."/>
            <person name="Vanavichit A."/>
            <person name="de Mattos Luiz.A.T."/>
            <person name="Zimmer P.D."/>
            <person name="Malone G."/>
            <person name="Dellagostin O."/>
            <person name="de Oliveira A.C."/>
            <person name="Bevan M."/>
            <person name="Bancroft I."/>
            <person name="Minx P."/>
            <person name="Cordum H."/>
            <person name="Wilson R."/>
            <person name="Cheng Z."/>
            <person name="Jin W."/>
            <person name="Jiang J."/>
            <person name="Leong S.A."/>
            <person name="Iwama H."/>
            <person name="Gojobori T."/>
            <person name="Itoh T."/>
            <person name="Niimura Y."/>
            <person name="Fujii Y."/>
            <person name="Habara T."/>
            <person name="Sakai H."/>
            <person name="Sato Y."/>
            <person name="Wilson G."/>
            <person name="Kumar K."/>
            <person name="McCouch S."/>
            <person name="Juretic N."/>
            <person name="Hoen D."/>
            <person name="Wright S."/>
            <person name="Bruskiewich R."/>
            <person name="Bureau T."/>
            <person name="Miyao A."/>
            <person name="Hirochika H."/>
            <person name="Nishikawa T."/>
            <person name="Kadowaki K."/>
            <person name="Sugiura M."/>
            <person name="Burr B."/>
            <person name="Sasaki T."/>
        </authorList>
    </citation>
    <scope>NUCLEOTIDE SEQUENCE [LARGE SCALE GENOMIC DNA]</scope>
    <source>
        <strain evidence="2">cv. Nipponbare</strain>
    </source>
</reference>
<name>Q6YX45_ORYSJ</name>
<protein>
    <submittedName>
        <fullName evidence="1">Uncharacterized protein</fullName>
    </submittedName>
</protein>
<proteinExistence type="predicted"/>
<sequence length="127" mass="14324">MAHLPLHPGVVCHCQCPVPRVVLVVQPNISNARLVWPASTLDTATTRRGEFEKRLALRERRSGHHFISFSFSSTMPKEPNCLAAARIHLDKAGSCPIESSRMEANGYVILSSWQETPIVRSERWHRV</sequence>
<dbReference type="AlphaFoldDB" id="Q6YX45"/>
<accession>Q6YX45</accession>